<feature type="transmembrane region" description="Helical" evidence="1">
    <location>
        <begin position="73"/>
        <end position="95"/>
    </location>
</feature>
<keyword evidence="1" id="KW-0472">Membrane</keyword>
<organism evidence="2 3">
    <name type="scientific">Botrimarina colliarenosi</name>
    <dbReference type="NCBI Taxonomy" id="2528001"/>
    <lineage>
        <taxon>Bacteria</taxon>
        <taxon>Pseudomonadati</taxon>
        <taxon>Planctomycetota</taxon>
        <taxon>Planctomycetia</taxon>
        <taxon>Pirellulales</taxon>
        <taxon>Lacipirellulaceae</taxon>
        <taxon>Botrimarina</taxon>
    </lineage>
</organism>
<evidence type="ECO:0000313" key="3">
    <source>
        <dbReference type="Proteomes" id="UP000317421"/>
    </source>
</evidence>
<reference evidence="2 3" key="1">
    <citation type="submission" date="2019-02" db="EMBL/GenBank/DDBJ databases">
        <title>Deep-cultivation of Planctomycetes and their phenomic and genomic characterization uncovers novel biology.</title>
        <authorList>
            <person name="Wiegand S."/>
            <person name="Jogler M."/>
            <person name="Boedeker C."/>
            <person name="Pinto D."/>
            <person name="Vollmers J."/>
            <person name="Rivas-Marin E."/>
            <person name="Kohn T."/>
            <person name="Peeters S.H."/>
            <person name="Heuer A."/>
            <person name="Rast P."/>
            <person name="Oberbeckmann S."/>
            <person name="Bunk B."/>
            <person name="Jeske O."/>
            <person name="Meyerdierks A."/>
            <person name="Storesund J.E."/>
            <person name="Kallscheuer N."/>
            <person name="Luecker S."/>
            <person name="Lage O.M."/>
            <person name="Pohl T."/>
            <person name="Merkel B.J."/>
            <person name="Hornburger P."/>
            <person name="Mueller R.-W."/>
            <person name="Bruemmer F."/>
            <person name="Labrenz M."/>
            <person name="Spormann A.M."/>
            <person name="Op Den Camp H."/>
            <person name="Overmann J."/>
            <person name="Amann R."/>
            <person name="Jetten M.S.M."/>
            <person name="Mascher T."/>
            <person name="Medema M.H."/>
            <person name="Devos D.P."/>
            <person name="Kaster A.-K."/>
            <person name="Ovreas L."/>
            <person name="Rohde M."/>
            <person name="Galperin M.Y."/>
            <person name="Jogler C."/>
        </authorList>
    </citation>
    <scope>NUCLEOTIDE SEQUENCE [LARGE SCALE GENOMIC DNA]</scope>
    <source>
        <strain evidence="2 3">Pla108</strain>
    </source>
</reference>
<keyword evidence="1" id="KW-1133">Transmembrane helix</keyword>
<gene>
    <name evidence="2" type="ORF">Pla108_19720</name>
</gene>
<protein>
    <submittedName>
        <fullName evidence="2">Uncharacterized protein</fullName>
    </submittedName>
</protein>
<keyword evidence="1" id="KW-0812">Transmembrane</keyword>
<dbReference type="EMBL" id="SJPR01000002">
    <property type="protein sequence ID" value="TWT97820.1"/>
    <property type="molecule type" value="Genomic_DNA"/>
</dbReference>
<sequence>MRVFPQRLSDDEYVQKVCKSLLRHRTLRPYLALVLVACLAGHIWISVHILTILSDLADVANKQGRPIVAGYLLGIPIGIGLGITMVGLIHSLYLAL</sequence>
<dbReference type="AlphaFoldDB" id="A0A5C6AEH0"/>
<name>A0A5C6AEH0_9BACT</name>
<dbReference type="Proteomes" id="UP000317421">
    <property type="component" value="Unassembled WGS sequence"/>
</dbReference>
<proteinExistence type="predicted"/>
<keyword evidence="3" id="KW-1185">Reference proteome</keyword>
<accession>A0A5C6AEH0</accession>
<comment type="caution">
    <text evidence="2">The sequence shown here is derived from an EMBL/GenBank/DDBJ whole genome shotgun (WGS) entry which is preliminary data.</text>
</comment>
<evidence type="ECO:0000313" key="2">
    <source>
        <dbReference type="EMBL" id="TWT97820.1"/>
    </source>
</evidence>
<evidence type="ECO:0000256" key="1">
    <source>
        <dbReference type="SAM" id="Phobius"/>
    </source>
</evidence>
<feature type="transmembrane region" description="Helical" evidence="1">
    <location>
        <begin position="30"/>
        <end position="53"/>
    </location>
</feature>